<feature type="binding site" description="axial binding residue" evidence="20">
    <location>
        <position position="172"/>
    </location>
    <ligand>
        <name>heme c</name>
        <dbReference type="ChEBI" id="CHEBI:61717"/>
        <label>2</label>
    </ligand>
    <ligandPart>
        <name>Fe</name>
        <dbReference type="ChEBI" id="CHEBI:18248"/>
    </ligandPart>
</feature>
<dbReference type="UniPathway" id="UPA00705"/>
<dbReference type="SUPFAM" id="SSF46626">
    <property type="entry name" value="Cytochrome c"/>
    <property type="match status" value="2"/>
</dbReference>
<feature type="binding site" description="axial binding residue" evidence="20">
    <location>
        <position position="131"/>
    </location>
    <ligand>
        <name>heme c</name>
        <dbReference type="ChEBI" id="CHEBI:61717"/>
        <label>1</label>
    </ligand>
    <ligandPart>
        <name>Fe</name>
        <dbReference type="ChEBI" id="CHEBI:18248"/>
    </ligandPart>
</feature>
<evidence type="ECO:0000256" key="3">
    <source>
        <dbReference type="ARBA" id="ARBA00006113"/>
    </source>
</evidence>
<comment type="cofactor">
    <cofactor evidence="21">
        <name>heme c</name>
        <dbReference type="ChEBI" id="CHEBI:61717"/>
    </cofactor>
    <text evidence="21">Binds 2 heme C groups per subunit.</text>
</comment>
<evidence type="ECO:0000313" key="25">
    <source>
        <dbReference type="Proteomes" id="UP000094609"/>
    </source>
</evidence>
<dbReference type="GO" id="GO:0046872">
    <property type="term" value="F:metal ion binding"/>
    <property type="evidence" value="ECO:0007669"/>
    <property type="project" value="UniProtKB-KW"/>
</dbReference>
<dbReference type="STRING" id="1193502.SHALO_2384"/>
<keyword evidence="9 22" id="KW-0812">Transmembrane</keyword>
<dbReference type="GO" id="GO:0020037">
    <property type="term" value="F:heme binding"/>
    <property type="evidence" value="ECO:0007669"/>
    <property type="project" value="InterPro"/>
</dbReference>
<comment type="pathway">
    <text evidence="2">Energy metabolism; oxidative phosphorylation.</text>
</comment>
<feature type="domain" description="Cytochrome c" evidence="23">
    <location>
        <begin position="203"/>
        <end position="281"/>
    </location>
</feature>
<evidence type="ECO:0000256" key="21">
    <source>
        <dbReference type="PIRSR" id="PIRSR000006-2"/>
    </source>
</evidence>
<dbReference type="GO" id="GO:0009055">
    <property type="term" value="F:electron transfer activity"/>
    <property type="evidence" value="ECO:0007669"/>
    <property type="project" value="InterPro"/>
</dbReference>
<dbReference type="RefSeq" id="WP_025345735.1">
    <property type="nucleotide sequence ID" value="NZ_CP017111.1"/>
</dbReference>
<evidence type="ECO:0000256" key="9">
    <source>
        <dbReference type="ARBA" id="ARBA00022692"/>
    </source>
</evidence>
<evidence type="ECO:0000256" key="14">
    <source>
        <dbReference type="ARBA" id="ARBA00022989"/>
    </source>
</evidence>
<dbReference type="Gene3D" id="1.10.760.10">
    <property type="entry name" value="Cytochrome c-like domain"/>
    <property type="match status" value="2"/>
</dbReference>
<keyword evidence="6" id="KW-0997">Cell inner membrane</keyword>
<keyword evidence="10 20" id="KW-0479">Metal-binding</keyword>
<evidence type="ECO:0000256" key="15">
    <source>
        <dbReference type="ARBA" id="ARBA00023002"/>
    </source>
</evidence>
<feature type="binding site" description="covalent" evidence="21">
    <location>
        <position position="130"/>
    </location>
    <ligand>
        <name>heme c</name>
        <dbReference type="ChEBI" id="CHEBI:61717"/>
        <label>1</label>
    </ligand>
</feature>
<evidence type="ECO:0000256" key="4">
    <source>
        <dbReference type="ARBA" id="ARBA00022448"/>
    </source>
</evidence>
<feature type="transmembrane region" description="Helical" evidence="22">
    <location>
        <begin position="60"/>
        <end position="78"/>
    </location>
</feature>
<dbReference type="InterPro" id="IPR004678">
    <property type="entry name" value="Cyt_c_oxidase_cbb3_su3"/>
</dbReference>
<evidence type="ECO:0000256" key="7">
    <source>
        <dbReference type="ARBA" id="ARBA00022617"/>
    </source>
</evidence>
<dbReference type="InterPro" id="IPR032858">
    <property type="entry name" value="CcoP_N"/>
</dbReference>
<evidence type="ECO:0000256" key="22">
    <source>
        <dbReference type="SAM" id="Phobius"/>
    </source>
</evidence>
<dbReference type="Pfam" id="PF14715">
    <property type="entry name" value="FixP_N"/>
    <property type="match status" value="1"/>
</dbReference>
<proteinExistence type="inferred from homology"/>
<organism evidence="24 25">
    <name type="scientific">Sulfurospirillum halorespirans DSM 13726</name>
    <dbReference type="NCBI Taxonomy" id="1193502"/>
    <lineage>
        <taxon>Bacteria</taxon>
        <taxon>Pseudomonadati</taxon>
        <taxon>Campylobacterota</taxon>
        <taxon>Epsilonproteobacteria</taxon>
        <taxon>Campylobacterales</taxon>
        <taxon>Sulfurospirillaceae</taxon>
        <taxon>Sulfurospirillum</taxon>
    </lineage>
</organism>
<evidence type="ECO:0000259" key="23">
    <source>
        <dbReference type="PROSITE" id="PS51007"/>
    </source>
</evidence>
<keyword evidence="14 22" id="KW-1133">Transmembrane helix</keyword>
<dbReference type="AlphaFoldDB" id="A0A1D7TMK9"/>
<dbReference type="PATRIC" id="fig|1193502.14.peg.2416"/>
<evidence type="ECO:0000256" key="16">
    <source>
        <dbReference type="ARBA" id="ARBA00023004"/>
    </source>
</evidence>
<protein>
    <recommendedName>
        <fullName evidence="19">Cytochrome c oxidase subunit III</fullName>
    </recommendedName>
</protein>
<comment type="subcellular location">
    <subcellularLocation>
        <location evidence="1">Cell inner membrane</location>
    </subcellularLocation>
</comment>
<dbReference type="Gene3D" id="6.10.280.130">
    <property type="match status" value="1"/>
</dbReference>
<dbReference type="EMBL" id="CP017111">
    <property type="protein sequence ID" value="AOO66144.1"/>
    <property type="molecule type" value="Genomic_DNA"/>
</dbReference>
<feature type="binding site" description="covalent" evidence="21">
    <location>
        <position position="215"/>
    </location>
    <ligand>
        <name>heme c</name>
        <dbReference type="ChEBI" id="CHEBI:61717"/>
        <label>2</label>
    </ligand>
</feature>
<evidence type="ECO:0000256" key="13">
    <source>
        <dbReference type="ARBA" id="ARBA00022982"/>
    </source>
</evidence>
<keyword evidence="18 22" id="KW-0472">Membrane</keyword>
<evidence type="ECO:0000256" key="18">
    <source>
        <dbReference type="ARBA" id="ARBA00023136"/>
    </source>
</evidence>
<dbReference type="InterPro" id="IPR050597">
    <property type="entry name" value="Cytochrome_c_Oxidase_Subunit"/>
</dbReference>
<dbReference type="KEGG" id="shal:SHALO_2384"/>
<gene>
    <name evidence="24" type="ORF">SHALO_2384</name>
</gene>
<evidence type="ECO:0000256" key="11">
    <source>
        <dbReference type="ARBA" id="ARBA00022737"/>
    </source>
</evidence>
<dbReference type="GO" id="GO:1902600">
    <property type="term" value="P:proton transmembrane transport"/>
    <property type="evidence" value="ECO:0007669"/>
    <property type="project" value="UniProtKB-KW"/>
</dbReference>
<feature type="binding site" description="axial binding residue" evidence="20">
    <location>
        <position position="219"/>
    </location>
    <ligand>
        <name>heme c</name>
        <dbReference type="ChEBI" id="CHEBI:61717"/>
        <label>2</label>
    </ligand>
    <ligandPart>
        <name>Fe</name>
        <dbReference type="ChEBI" id="CHEBI:18248"/>
    </ligandPart>
</feature>
<evidence type="ECO:0000256" key="17">
    <source>
        <dbReference type="ARBA" id="ARBA00023065"/>
    </source>
</evidence>
<evidence type="ECO:0000256" key="20">
    <source>
        <dbReference type="PIRSR" id="PIRSR000006-1"/>
    </source>
</evidence>
<evidence type="ECO:0000256" key="1">
    <source>
        <dbReference type="ARBA" id="ARBA00004533"/>
    </source>
</evidence>
<accession>A0A1D7TMK9</accession>
<dbReference type="Pfam" id="PF13442">
    <property type="entry name" value="Cytochrome_CBB3"/>
    <property type="match status" value="2"/>
</dbReference>
<dbReference type="InterPro" id="IPR038414">
    <property type="entry name" value="CcoP_N_sf"/>
</dbReference>
<dbReference type="PROSITE" id="PS51007">
    <property type="entry name" value="CYTC"/>
    <property type="match status" value="2"/>
</dbReference>
<dbReference type="GO" id="GO:0016491">
    <property type="term" value="F:oxidoreductase activity"/>
    <property type="evidence" value="ECO:0007669"/>
    <property type="project" value="UniProtKB-KW"/>
</dbReference>
<feature type="domain" description="Cytochrome c" evidence="23">
    <location>
        <begin position="114"/>
        <end position="193"/>
    </location>
</feature>
<keyword evidence="25" id="KW-1185">Reference proteome</keyword>
<feature type="binding site" description="covalent" evidence="21">
    <location>
        <position position="218"/>
    </location>
    <ligand>
        <name>heme c</name>
        <dbReference type="ChEBI" id="CHEBI:61717"/>
        <label>2</label>
    </ligand>
</feature>
<keyword evidence="12" id="KW-0375">Hydrogen ion transport</keyword>
<dbReference type="PANTHER" id="PTHR33751:SF1">
    <property type="entry name" value="CBB3-TYPE CYTOCHROME C OXIDASE SUBUNIT FIXP"/>
    <property type="match status" value="1"/>
</dbReference>
<evidence type="ECO:0000256" key="6">
    <source>
        <dbReference type="ARBA" id="ARBA00022519"/>
    </source>
</evidence>
<dbReference type="Proteomes" id="UP000094609">
    <property type="component" value="Chromosome"/>
</dbReference>
<sequence>MNWLNDNVNALSLLGAAAIIILTGFVVGKYVKQMKTDKSTGELAKENWDGIGEYKNPLPIGWALSFIGVMVWSAWYFLAGYPLNAYSQIGEYNEEVQSHATKFETKFANPDQATLMNMGEGVFLVQCAPCHGVTGDGMNGKAANLGKWGNEEAMVASILNGAKGSNYPLGEMPAGLLDAESAKAVAAYVMQEVSSVKKTKNPALVESGKALWATCAACHGDDGKGMAGSAPDLSVYGNAKFVVNVLGTGKKGAIGSMPQFNDGRLTNVQKAAVGTYVSSLVK</sequence>
<evidence type="ECO:0000256" key="19">
    <source>
        <dbReference type="ARBA" id="ARBA00029635"/>
    </source>
</evidence>
<comment type="similarity">
    <text evidence="3">Belongs to the CcoP / FixP family.</text>
</comment>
<keyword evidence="13" id="KW-0249">Electron transport</keyword>
<keyword evidence="4" id="KW-0813">Transport</keyword>
<evidence type="ECO:0000256" key="2">
    <source>
        <dbReference type="ARBA" id="ARBA00004673"/>
    </source>
</evidence>
<keyword evidence="16 20" id="KW-0408">Iron</keyword>
<evidence type="ECO:0000256" key="5">
    <source>
        <dbReference type="ARBA" id="ARBA00022475"/>
    </source>
</evidence>
<dbReference type="PANTHER" id="PTHR33751">
    <property type="entry name" value="CBB3-TYPE CYTOCHROME C OXIDASE SUBUNIT FIXP"/>
    <property type="match status" value="1"/>
</dbReference>
<dbReference type="GO" id="GO:0006119">
    <property type="term" value="P:oxidative phosphorylation"/>
    <property type="evidence" value="ECO:0007669"/>
    <property type="project" value="UniProtKB-UniPathway"/>
</dbReference>
<keyword evidence="8" id="KW-0679">Respiratory chain</keyword>
<dbReference type="InterPro" id="IPR036909">
    <property type="entry name" value="Cyt_c-like_dom_sf"/>
</dbReference>
<feature type="binding site" description="covalent" evidence="21">
    <location>
        <position position="127"/>
    </location>
    <ligand>
        <name>heme c</name>
        <dbReference type="ChEBI" id="CHEBI:61717"/>
        <label>1</label>
    </ligand>
</feature>
<dbReference type="InterPro" id="IPR009056">
    <property type="entry name" value="Cyt_c-like_dom"/>
</dbReference>
<evidence type="ECO:0000256" key="10">
    <source>
        <dbReference type="ARBA" id="ARBA00022723"/>
    </source>
</evidence>
<name>A0A1D7TMK9_9BACT</name>
<keyword evidence="15 24" id="KW-0560">Oxidoreductase</keyword>
<dbReference type="PIRSF" id="PIRSF000006">
    <property type="entry name" value="Cbb3-Cox_fixP"/>
    <property type="match status" value="1"/>
</dbReference>
<feature type="transmembrane region" description="Helical" evidence="22">
    <location>
        <begin position="12"/>
        <end position="31"/>
    </location>
</feature>
<keyword evidence="17" id="KW-0406">Ion transport</keyword>
<evidence type="ECO:0000256" key="12">
    <source>
        <dbReference type="ARBA" id="ARBA00022781"/>
    </source>
</evidence>
<evidence type="ECO:0000256" key="8">
    <source>
        <dbReference type="ARBA" id="ARBA00022660"/>
    </source>
</evidence>
<keyword evidence="11" id="KW-0677">Repeat</keyword>
<evidence type="ECO:0000313" key="24">
    <source>
        <dbReference type="EMBL" id="AOO66144.1"/>
    </source>
</evidence>
<dbReference type="GO" id="GO:0005886">
    <property type="term" value="C:plasma membrane"/>
    <property type="evidence" value="ECO:0007669"/>
    <property type="project" value="UniProtKB-SubCell"/>
</dbReference>
<feature type="binding site" description="axial binding residue" evidence="20">
    <location>
        <position position="257"/>
    </location>
    <ligand>
        <name>heme c</name>
        <dbReference type="ChEBI" id="CHEBI:61717"/>
        <label>1</label>
    </ligand>
    <ligandPart>
        <name>Fe</name>
        <dbReference type="ChEBI" id="CHEBI:18248"/>
    </ligandPart>
</feature>
<keyword evidence="7 21" id="KW-0349">Heme</keyword>
<keyword evidence="5" id="KW-1003">Cell membrane</keyword>
<reference evidence="25" key="1">
    <citation type="submission" date="2016-08" db="EMBL/GenBank/DDBJ databases">
        <title>Complete genome sequence of the organohalide-respiring Epsilonproteobacterium Sulfurospirillum halorespirans.</title>
        <authorList>
            <person name="Goris T."/>
            <person name="Zimmermann J."/>
            <person name="Schenz B."/>
            <person name="Lemos M."/>
            <person name="Hackermueller J."/>
            <person name="Diekert G."/>
        </authorList>
    </citation>
    <scope>NUCLEOTIDE SEQUENCE [LARGE SCALE GENOMIC DNA]</scope>
    <source>
        <strain>DSM 13726</strain>
        <strain evidence="25">PCE-M2</strain>
    </source>
</reference>